<evidence type="ECO:0000256" key="1">
    <source>
        <dbReference type="SAM" id="Phobius"/>
    </source>
</evidence>
<keyword evidence="1" id="KW-0472">Membrane</keyword>
<keyword evidence="1" id="KW-0812">Transmembrane</keyword>
<keyword evidence="4" id="KW-1185">Reference proteome</keyword>
<dbReference type="Pfam" id="PF00561">
    <property type="entry name" value="Abhydrolase_1"/>
    <property type="match status" value="1"/>
</dbReference>
<reference evidence="3 4" key="1">
    <citation type="submission" date="2016-09" db="EMBL/GenBank/DDBJ databases">
        <title>Genome sequence of Eubacterium angustum.</title>
        <authorList>
            <person name="Poehlein A."/>
            <person name="Daniel R."/>
        </authorList>
    </citation>
    <scope>NUCLEOTIDE SEQUENCE [LARGE SCALE GENOMIC DNA]</scope>
    <source>
        <strain evidence="3 4">DSM 1989</strain>
    </source>
</reference>
<dbReference type="InterPro" id="IPR000073">
    <property type="entry name" value="AB_hydrolase_1"/>
</dbReference>
<proteinExistence type="predicted"/>
<protein>
    <submittedName>
        <fullName evidence="3">Alpha/beta hydrolase family protein</fullName>
    </submittedName>
</protein>
<organism evidence="3 4">
    <name type="scientific">Andreesenia angusta</name>
    <dbReference type="NCBI Taxonomy" id="39480"/>
    <lineage>
        <taxon>Bacteria</taxon>
        <taxon>Bacillati</taxon>
        <taxon>Bacillota</taxon>
        <taxon>Tissierellia</taxon>
        <taxon>Tissierellales</taxon>
        <taxon>Gottschalkiaceae</taxon>
        <taxon>Andreesenia</taxon>
    </lineage>
</organism>
<evidence type="ECO:0000259" key="2">
    <source>
        <dbReference type="Pfam" id="PF00561"/>
    </source>
</evidence>
<comment type="caution">
    <text evidence="3">The sequence shown here is derived from an EMBL/GenBank/DDBJ whole genome shotgun (WGS) entry which is preliminary data.</text>
</comment>
<dbReference type="OrthoDB" id="1817159at2"/>
<evidence type="ECO:0000313" key="4">
    <source>
        <dbReference type="Proteomes" id="UP000180254"/>
    </source>
</evidence>
<keyword evidence="1" id="KW-1133">Transmembrane helix</keyword>
<keyword evidence="3" id="KW-0378">Hydrolase</keyword>
<dbReference type="EMBL" id="MKIE01000005">
    <property type="protein sequence ID" value="OHW62034.1"/>
    <property type="molecule type" value="Genomic_DNA"/>
</dbReference>
<dbReference type="Proteomes" id="UP000180254">
    <property type="component" value="Unassembled WGS sequence"/>
</dbReference>
<accession>A0A1S1V686</accession>
<dbReference type="AlphaFoldDB" id="A0A1S1V686"/>
<name>A0A1S1V686_9FIRM</name>
<evidence type="ECO:0000313" key="3">
    <source>
        <dbReference type="EMBL" id="OHW62034.1"/>
    </source>
</evidence>
<feature type="transmembrane region" description="Helical" evidence="1">
    <location>
        <begin position="14"/>
        <end position="33"/>
    </location>
</feature>
<dbReference type="InterPro" id="IPR029058">
    <property type="entry name" value="AB_hydrolase_fold"/>
</dbReference>
<dbReference type="STRING" id="39480.EUAN_14820"/>
<sequence>MQKSRDNRKISRRLLYAIIILIVGQAIYHNIMLKVESIRIEPLGKMVVVNGHDMHVYSEGKRGKPTLVFLSGSGTAAPIYDFKAIYSKFSIDYRTAVVERSGYGYSETSGLSRDLDKVLEETRKALSLAGEEAPYILVPHSMSGIESLYWAQKYPDEVKGIIGLDMSVPEAADNIRVLPIANSVMKMARLIGLQRVPFIYPVEYIGLTPLEMDQARYLTNRNAFNIDMRNETSAMLKNFDRIEYNMIKEVPILNFVSSDEESREEISEFSELVKCRLIYLEAGHYVHQFEADTIYREGKTFIESLAQRQ</sequence>
<dbReference type="RefSeq" id="WP_071063225.1">
    <property type="nucleotide sequence ID" value="NZ_MKIE01000005.1"/>
</dbReference>
<dbReference type="Gene3D" id="3.40.50.1820">
    <property type="entry name" value="alpha/beta hydrolase"/>
    <property type="match status" value="1"/>
</dbReference>
<gene>
    <name evidence="3" type="ORF">EUAN_14820</name>
</gene>
<dbReference type="SUPFAM" id="SSF53474">
    <property type="entry name" value="alpha/beta-Hydrolases"/>
    <property type="match status" value="1"/>
</dbReference>
<dbReference type="GO" id="GO:0016787">
    <property type="term" value="F:hydrolase activity"/>
    <property type="evidence" value="ECO:0007669"/>
    <property type="project" value="UniProtKB-KW"/>
</dbReference>
<feature type="domain" description="AB hydrolase-1" evidence="2">
    <location>
        <begin position="66"/>
        <end position="169"/>
    </location>
</feature>